<keyword evidence="1" id="KW-1133">Transmembrane helix</keyword>
<dbReference type="OrthoDB" id="9816323at2"/>
<evidence type="ECO:0000313" key="3">
    <source>
        <dbReference type="Proteomes" id="UP000324133"/>
    </source>
</evidence>
<dbReference type="Gene3D" id="1.25.40.10">
    <property type="entry name" value="Tetratricopeptide repeat domain"/>
    <property type="match status" value="1"/>
</dbReference>
<evidence type="ECO:0000313" key="2">
    <source>
        <dbReference type="EMBL" id="KAA3436758.1"/>
    </source>
</evidence>
<dbReference type="RefSeq" id="WP_149092697.1">
    <property type="nucleotide sequence ID" value="NZ_VKKY01000003.1"/>
</dbReference>
<keyword evidence="3" id="KW-1185">Reference proteome</keyword>
<dbReference type="Proteomes" id="UP000324133">
    <property type="component" value="Unassembled WGS sequence"/>
</dbReference>
<protein>
    <submittedName>
        <fullName evidence="2">Uncharacterized protein</fullName>
    </submittedName>
</protein>
<name>A0A5B6T992_9BACT</name>
<gene>
    <name evidence="2" type="ORF">FOA19_20485</name>
</gene>
<evidence type="ECO:0000256" key="1">
    <source>
        <dbReference type="SAM" id="Phobius"/>
    </source>
</evidence>
<comment type="caution">
    <text evidence="2">The sequence shown here is derived from an EMBL/GenBank/DDBJ whole genome shotgun (WGS) entry which is preliminary data.</text>
</comment>
<keyword evidence="1" id="KW-0812">Transmembrane</keyword>
<dbReference type="EMBL" id="VKKY01000003">
    <property type="protein sequence ID" value="KAA3436758.1"/>
    <property type="molecule type" value="Genomic_DNA"/>
</dbReference>
<feature type="transmembrane region" description="Helical" evidence="1">
    <location>
        <begin position="70"/>
        <end position="89"/>
    </location>
</feature>
<dbReference type="SUPFAM" id="SSF48452">
    <property type="entry name" value="TPR-like"/>
    <property type="match status" value="1"/>
</dbReference>
<keyword evidence="1" id="KW-0472">Membrane</keyword>
<organism evidence="2 3">
    <name type="scientific">Rufibacter hautae</name>
    <dbReference type="NCBI Taxonomy" id="2595005"/>
    <lineage>
        <taxon>Bacteria</taxon>
        <taxon>Pseudomonadati</taxon>
        <taxon>Bacteroidota</taxon>
        <taxon>Cytophagia</taxon>
        <taxon>Cytophagales</taxon>
        <taxon>Hymenobacteraceae</taxon>
        <taxon>Rufibacter</taxon>
    </lineage>
</organism>
<dbReference type="AlphaFoldDB" id="A0A5B6T992"/>
<sequence>MKFGIRKPSFKKRIAARTSWKRYVRHNLGLKAPKGFGIFTNPKKAIYNYAYNRTSVSVDRLFKTSNKSKGSGGSFVAAVISLFLLAILLNFVIENWIVISVVIVILLVLYLILNNYNEKNDPIKIVMVFYEKKEYDNAISFLNGEITRDPKNVVLIDLLASVYAENKNYGKAVENFNLLLSMPLDDSFLEQITNKLCSVHLNQNMPDKAELLFNARVYRKRNLSSDMLSIALSLSDYYIKINDFSKAKRLLDKIIKSKVPEFNSPINRSDNFTIRQTALQYLSKIN</sequence>
<dbReference type="InterPro" id="IPR011990">
    <property type="entry name" value="TPR-like_helical_dom_sf"/>
</dbReference>
<reference evidence="2 3" key="1">
    <citation type="submission" date="2019-07" db="EMBL/GenBank/DDBJ databases">
        <title>Rufibacter sp. nov., isolated from lake sediment.</title>
        <authorList>
            <person name="Qu J.-H."/>
        </authorList>
    </citation>
    <scope>NUCLEOTIDE SEQUENCE [LARGE SCALE GENOMIC DNA]</scope>
    <source>
        <strain evidence="2 3">NBS58-1</strain>
    </source>
</reference>
<feature type="transmembrane region" description="Helical" evidence="1">
    <location>
        <begin position="95"/>
        <end position="113"/>
    </location>
</feature>
<accession>A0A5B6T992</accession>
<proteinExistence type="predicted"/>